<evidence type="ECO:0000256" key="3">
    <source>
        <dbReference type="ARBA" id="ARBA00022448"/>
    </source>
</evidence>
<evidence type="ECO:0000313" key="11">
    <source>
        <dbReference type="Proteomes" id="UP000095038"/>
    </source>
</evidence>
<dbReference type="FunFam" id="1.20.1740.10:FF:000006">
    <property type="entry name" value="General amino acid permease"/>
    <property type="match status" value="1"/>
</dbReference>
<evidence type="ECO:0000256" key="8">
    <source>
        <dbReference type="SAM" id="Phobius"/>
    </source>
</evidence>
<evidence type="ECO:0000256" key="5">
    <source>
        <dbReference type="ARBA" id="ARBA00022970"/>
    </source>
</evidence>
<dbReference type="PANTHER" id="PTHR43341">
    <property type="entry name" value="AMINO ACID PERMEASE"/>
    <property type="match status" value="1"/>
</dbReference>
<dbReference type="InterPro" id="IPR004840">
    <property type="entry name" value="Amino_acid_permease_CS"/>
</dbReference>
<feature type="transmembrane region" description="Helical" evidence="8">
    <location>
        <begin position="422"/>
        <end position="447"/>
    </location>
</feature>
<keyword evidence="3" id="KW-0813">Transport</keyword>
<keyword evidence="5" id="KW-0029">Amino-acid transport</keyword>
<keyword evidence="7 8" id="KW-0472">Membrane</keyword>
<dbReference type="Gene3D" id="1.20.1740.10">
    <property type="entry name" value="Amino acid/polyamine transporter I"/>
    <property type="match status" value="1"/>
</dbReference>
<dbReference type="InterPro" id="IPR050524">
    <property type="entry name" value="APC_YAT"/>
</dbReference>
<dbReference type="AlphaFoldDB" id="A0A1D2V9X4"/>
<dbReference type="GeneID" id="30967701"/>
<sequence length="575" mass="63425">MSNPPIKKDDFTSSSQDLENEITFATDVEKNTKEINVESKHAENSLKRDLKARHLSMIAICGALGVGLLIGTGNVLKKAGPGSLFISYSLVGLIVTTVMTAIGEMATYLPMRQSYTGFSARYVDPCLGFAFGWIVACGSLLGPANEFVAGAMVMNYWIPTDKVNAGVWVAIMIVFATLINYFGVKWYGEIEFWLCAIKVVVILAVIFMMLVLMLGGGPDHDRKGFRYWKNPGAFAEYKNNNVFISGNTGRLVAFTSSIVNAVFAYVGIENVGTLVGESQNPRRNIPRAVKLAFYRIILFYVICTLLLGCNVPFNSPLLKNATSATTSAAASPFVVAIRLAKISGLDHVLNGALLIFCFSSGNTGFYNCSRTLYSLANRNQAPKLFLKTNKKGVPIYALATAVLFSMTGFMCVSEKADVVFEYFVSFISSLGVMKWISVLITHIAFMNALKAQGVSRATLVYKSPFQPYASYISLGVCIFVALIKNFTVFLKGNFDIKLFITGYINIPLFIGLNLGYKLIAKSKRLKSSEVDLVTGKDVIDKEEDEFLAEQAHKKELRGDKKDWKWIYEHSIGYLF</sequence>
<feature type="transmembrane region" description="Helical" evidence="8">
    <location>
        <begin position="190"/>
        <end position="214"/>
    </location>
</feature>
<dbReference type="EMBL" id="KV454492">
    <property type="protein sequence ID" value="ODV58452.1"/>
    <property type="molecule type" value="Genomic_DNA"/>
</dbReference>
<dbReference type="GO" id="GO:0015171">
    <property type="term" value="F:amino acid transmembrane transporter activity"/>
    <property type="evidence" value="ECO:0007669"/>
    <property type="project" value="TreeGrafter"/>
</dbReference>
<dbReference type="InterPro" id="IPR004841">
    <property type="entry name" value="AA-permease/SLC12A_dom"/>
</dbReference>
<proteinExistence type="inferred from homology"/>
<feature type="transmembrane region" description="Helical" evidence="8">
    <location>
        <begin position="292"/>
        <end position="313"/>
    </location>
</feature>
<feature type="transmembrane region" description="Helical" evidence="8">
    <location>
        <begin position="496"/>
        <end position="516"/>
    </location>
</feature>
<keyword evidence="11" id="KW-1185">Reference proteome</keyword>
<dbReference type="PIRSF" id="PIRSF006060">
    <property type="entry name" value="AA_transporter"/>
    <property type="match status" value="1"/>
</dbReference>
<evidence type="ECO:0000256" key="2">
    <source>
        <dbReference type="ARBA" id="ARBA00006983"/>
    </source>
</evidence>
<protein>
    <submittedName>
        <fullName evidence="10">Dicarboxylic amino acid permease</fullName>
    </submittedName>
</protein>
<evidence type="ECO:0000256" key="7">
    <source>
        <dbReference type="ARBA" id="ARBA00023136"/>
    </source>
</evidence>
<dbReference type="PANTHER" id="PTHR43341:SF9">
    <property type="entry name" value="DICARBOXYLIC AMINO ACID PERMEASE"/>
    <property type="match status" value="1"/>
</dbReference>
<dbReference type="InParanoid" id="A0A1D2V9X4"/>
<accession>A0A1D2V9X4</accession>
<organism evidence="10 11">
    <name type="scientific">Ascoidea rubescens DSM 1968</name>
    <dbReference type="NCBI Taxonomy" id="1344418"/>
    <lineage>
        <taxon>Eukaryota</taxon>
        <taxon>Fungi</taxon>
        <taxon>Dikarya</taxon>
        <taxon>Ascomycota</taxon>
        <taxon>Saccharomycotina</taxon>
        <taxon>Saccharomycetes</taxon>
        <taxon>Ascoideaceae</taxon>
        <taxon>Ascoidea</taxon>
    </lineage>
</organism>
<feature type="transmembrane region" description="Helical" evidence="8">
    <location>
        <begin position="55"/>
        <end position="76"/>
    </location>
</feature>
<dbReference type="Pfam" id="PF00324">
    <property type="entry name" value="AA_permease"/>
    <property type="match status" value="1"/>
</dbReference>
<feature type="transmembrane region" description="Helical" evidence="8">
    <location>
        <begin position="88"/>
        <end position="109"/>
    </location>
</feature>
<evidence type="ECO:0000313" key="10">
    <source>
        <dbReference type="EMBL" id="ODV58452.1"/>
    </source>
</evidence>
<feature type="transmembrane region" description="Helical" evidence="8">
    <location>
        <begin position="348"/>
        <end position="368"/>
    </location>
</feature>
<feature type="domain" description="Amino acid permease/ SLC12A" evidence="9">
    <location>
        <begin position="54"/>
        <end position="526"/>
    </location>
</feature>
<evidence type="ECO:0000256" key="6">
    <source>
        <dbReference type="ARBA" id="ARBA00022989"/>
    </source>
</evidence>
<evidence type="ECO:0000256" key="1">
    <source>
        <dbReference type="ARBA" id="ARBA00004141"/>
    </source>
</evidence>
<evidence type="ECO:0000256" key="4">
    <source>
        <dbReference type="ARBA" id="ARBA00022692"/>
    </source>
</evidence>
<feature type="transmembrane region" description="Helical" evidence="8">
    <location>
        <begin position="165"/>
        <end position="184"/>
    </location>
</feature>
<evidence type="ECO:0000259" key="9">
    <source>
        <dbReference type="Pfam" id="PF00324"/>
    </source>
</evidence>
<dbReference type="OrthoDB" id="3900342at2759"/>
<comment type="subcellular location">
    <subcellularLocation>
        <location evidence="1">Membrane</location>
        <topology evidence="1">Multi-pass membrane protein</topology>
    </subcellularLocation>
</comment>
<keyword evidence="6 8" id="KW-1133">Transmembrane helix</keyword>
<dbReference type="Proteomes" id="UP000095038">
    <property type="component" value="Unassembled WGS sequence"/>
</dbReference>
<feature type="transmembrane region" description="Helical" evidence="8">
    <location>
        <begin position="393"/>
        <end position="410"/>
    </location>
</feature>
<keyword evidence="4 8" id="KW-0812">Transmembrane</keyword>
<feature type="transmembrane region" description="Helical" evidence="8">
    <location>
        <begin position="468"/>
        <end position="490"/>
    </location>
</feature>
<dbReference type="STRING" id="1344418.A0A1D2V9X4"/>
<gene>
    <name evidence="10" type="ORF">ASCRUDRAFT_77921</name>
</gene>
<dbReference type="RefSeq" id="XP_020044759.1">
    <property type="nucleotide sequence ID" value="XM_020194065.1"/>
</dbReference>
<reference evidence="11" key="1">
    <citation type="submission" date="2016-05" db="EMBL/GenBank/DDBJ databases">
        <title>Comparative genomics of biotechnologically important yeasts.</title>
        <authorList>
            <consortium name="DOE Joint Genome Institute"/>
            <person name="Riley R."/>
            <person name="Haridas S."/>
            <person name="Wolfe K.H."/>
            <person name="Lopes M.R."/>
            <person name="Hittinger C.T."/>
            <person name="Goker M."/>
            <person name="Salamov A."/>
            <person name="Wisecaver J."/>
            <person name="Long T.M."/>
            <person name="Aerts A.L."/>
            <person name="Barry K."/>
            <person name="Choi C."/>
            <person name="Clum A."/>
            <person name="Coughlan A.Y."/>
            <person name="Deshpande S."/>
            <person name="Douglass A.P."/>
            <person name="Hanson S.J."/>
            <person name="Klenk H.-P."/>
            <person name="Labutti K."/>
            <person name="Lapidus A."/>
            <person name="Lindquist E."/>
            <person name="Lipzen A."/>
            <person name="Meier-Kolthoff J.P."/>
            <person name="Ohm R.A."/>
            <person name="Otillar R.P."/>
            <person name="Pangilinan J."/>
            <person name="Peng Y."/>
            <person name="Rokas A."/>
            <person name="Rosa C.A."/>
            <person name="Scheuner C."/>
            <person name="Sibirny A.A."/>
            <person name="Slot J.C."/>
            <person name="Stielow J.B."/>
            <person name="Sun H."/>
            <person name="Kurtzman C.P."/>
            <person name="Blackwell M."/>
            <person name="Grigoriev I.V."/>
            <person name="Jeffries T.W."/>
        </authorList>
    </citation>
    <scope>NUCLEOTIDE SEQUENCE [LARGE SCALE GENOMIC DNA]</scope>
    <source>
        <strain evidence="11">DSM 1968</strain>
    </source>
</reference>
<dbReference type="PROSITE" id="PS00218">
    <property type="entry name" value="AMINO_ACID_PERMEASE_1"/>
    <property type="match status" value="1"/>
</dbReference>
<name>A0A1D2V9X4_9ASCO</name>
<feature type="transmembrane region" description="Helical" evidence="8">
    <location>
        <begin position="129"/>
        <end position="153"/>
    </location>
</feature>
<dbReference type="GO" id="GO:0016020">
    <property type="term" value="C:membrane"/>
    <property type="evidence" value="ECO:0007669"/>
    <property type="project" value="UniProtKB-SubCell"/>
</dbReference>
<comment type="similarity">
    <text evidence="2">Belongs to the amino acid-polyamine-organocation (APC) superfamily. YAT (TC 2.A.3.10) family.</text>
</comment>